<dbReference type="Gene3D" id="2.60.120.1060">
    <property type="entry name" value="NPCBM/NEW2 domain"/>
    <property type="match status" value="1"/>
</dbReference>
<dbReference type="SUPFAM" id="SSF49785">
    <property type="entry name" value="Galactose-binding domain-like"/>
    <property type="match status" value="1"/>
</dbReference>
<feature type="domain" description="Glycosyl hydrolase family 98 putative carbohydrate-binding module" evidence="2">
    <location>
        <begin position="450"/>
        <end position="596"/>
    </location>
</feature>
<name>A0A1F5ZYT9_9BACT</name>
<feature type="transmembrane region" description="Helical" evidence="1">
    <location>
        <begin position="160"/>
        <end position="176"/>
    </location>
</feature>
<feature type="transmembrane region" description="Helical" evidence="1">
    <location>
        <begin position="336"/>
        <end position="355"/>
    </location>
</feature>
<protein>
    <recommendedName>
        <fullName evidence="2">Glycosyl hydrolase family 98 putative carbohydrate-binding module domain-containing protein</fullName>
    </recommendedName>
</protein>
<feature type="transmembrane region" description="Helical" evidence="1">
    <location>
        <begin position="289"/>
        <end position="307"/>
    </location>
</feature>
<sequence>MKKAFLLILFVGLIIRILLVGNPGFEADISFWKSWGLAAIDHGIVWTSLNTNINYPPGFIYVLYLMTKIYSLFADPHDYYNFWQLNNFWFLLASKSIAIVFDTIIAILIYWFFSQKKKLASLGAFVEKLPSSLPLILATIFYLNPVVIIDSALWGQVESLGIFFTLAAIILLFYRKPLLATAIFAVGPMLKLQNIIFIPIYFIFLGRFFDYRTVIKSTAVAVTVFFITVLPFIFAQQMNQVLFLLTVNSDYFPWLSLNAHNLWWIVARARGMETTDKITVLGIMNAKRLGLLLFSSSYLLSCLLTYFKPTARNLLLSLTFAIFSFFLLTTQSHERYSYPVVILLLFLYPFLSNTLRPKTKVYFWFLYSLFTLNIFFNIHTGLIFNYPNNGWNLLTSITSRGLTLINSYFSILLYFLLYPFLFSQISFLFFPLAITLLIALISLSHASYYLKGRVSLTSFRPIIVRQDFESLQVNKAVNSATGWKKWNRLSNNYFFYRRGFGTHAISNLTFDINRRFSSFATDIGVDTEASTDASVVFQIWGDGRKLFESRKMGRFDFPQSIKVNISGVKFLGLIVTDAGDGINNDHADWLNPVLYK</sequence>
<evidence type="ECO:0000313" key="3">
    <source>
        <dbReference type="EMBL" id="OGG17646.1"/>
    </source>
</evidence>
<feature type="transmembrane region" description="Helical" evidence="1">
    <location>
        <begin position="361"/>
        <end position="384"/>
    </location>
</feature>
<feature type="transmembrane region" description="Helical" evidence="1">
    <location>
        <begin position="88"/>
        <end position="113"/>
    </location>
</feature>
<accession>A0A1F5ZYT9</accession>
<feature type="transmembrane region" description="Helical" evidence="1">
    <location>
        <begin position="182"/>
        <end position="206"/>
    </location>
</feature>
<keyword evidence="1" id="KW-0472">Membrane</keyword>
<reference evidence="3 4" key="1">
    <citation type="journal article" date="2016" name="Nat. Commun.">
        <title>Thousands of microbial genomes shed light on interconnected biogeochemical processes in an aquifer system.</title>
        <authorList>
            <person name="Anantharaman K."/>
            <person name="Brown C.T."/>
            <person name="Hug L.A."/>
            <person name="Sharon I."/>
            <person name="Castelle C.J."/>
            <person name="Probst A.J."/>
            <person name="Thomas B.C."/>
            <person name="Singh A."/>
            <person name="Wilkins M.J."/>
            <person name="Karaoz U."/>
            <person name="Brodie E.L."/>
            <person name="Williams K.H."/>
            <person name="Hubbard S.S."/>
            <person name="Banfield J.F."/>
        </authorList>
    </citation>
    <scope>NUCLEOTIDE SEQUENCE [LARGE SCALE GENOMIC DNA]</scope>
</reference>
<keyword evidence="1" id="KW-1133">Transmembrane helix</keyword>
<dbReference type="EMBL" id="MFJM01000031">
    <property type="protein sequence ID" value="OGG17646.1"/>
    <property type="molecule type" value="Genomic_DNA"/>
</dbReference>
<evidence type="ECO:0000256" key="1">
    <source>
        <dbReference type="SAM" id="Phobius"/>
    </source>
</evidence>
<feature type="transmembrane region" description="Helical" evidence="1">
    <location>
        <begin position="133"/>
        <end position="153"/>
    </location>
</feature>
<gene>
    <name evidence="3" type="ORF">A3D78_05325</name>
</gene>
<evidence type="ECO:0000259" key="2">
    <source>
        <dbReference type="SMART" id="SM00776"/>
    </source>
</evidence>
<dbReference type="Pfam" id="PF08305">
    <property type="entry name" value="NPCBM"/>
    <property type="match status" value="1"/>
</dbReference>
<keyword evidence="1" id="KW-0812">Transmembrane</keyword>
<feature type="transmembrane region" description="Helical" evidence="1">
    <location>
        <begin position="218"/>
        <end position="239"/>
    </location>
</feature>
<dbReference type="STRING" id="1798383.A3D78_05325"/>
<dbReference type="SMART" id="SM00776">
    <property type="entry name" value="NPCBM"/>
    <property type="match status" value="1"/>
</dbReference>
<dbReference type="Proteomes" id="UP000176253">
    <property type="component" value="Unassembled WGS sequence"/>
</dbReference>
<dbReference type="InterPro" id="IPR008979">
    <property type="entry name" value="Galactose-bd-like_sf"/>
</dbReference>
<dbReference type="InterPro" id="IPR013222">
    <property type="entry name" value="Glyco_hyd_98_carb-bd"/>
</dbReference>
<evidence type="ECO:0000313" key="4">
    <source>
        <dbReference type="Proteomes" id="UP000176253"/>
    </source>
</evidence>
<organism evidence="3 4">
    <name type="scientific">Candidatus Gottesmanbacteria bacterium RIFCSPHIGHO2_02_FULL_39_14</name>
    <dbReference type="NCBI Taxonomy" id="1798383"/>
    <lineage>
        <taxon>Bacteria</taxon>
        <taxon>Candidatus Gottesmaniibacteriota</taxon>
    </lineage>
</organism>
<feature type="transmembrane region" description="Helical" evidence="1">
    <location>
        <begin position="313"/>
        <end position="329"/>
    </location>
</feature>
<dbReference type="AlphaFoldDB" id="A0A1F5ZYT9"/>
<comment type="caution">
    <text evidence="3">The sequence shown here is derived from an EMBL/GenBank/DDBJ whole genome shotgun (WGS) entry which is preliminary data.</text>
</comment>
<feature type="transmembrane region" description="Helical" evidence="1">
    <location>
        <begin position="405"/>
        <end position="422"/>
    </location>
</feature>
<proteinExistence type="predicted"/>
<dbReference type="InterPro" id="IPR038637">
    <property type="entry name" value="NPCBM_sf"/>
</dbReference>
<feature type="transmembrane region" description="Helical" evidence="1">
    <location>
        <begin position="428"/>
        <end position="450"/>
    </location>
</feature>